<dbReference type="RefSeq" id="WP_078920686.1">
    <property type="nucleotide sequence ID" value="NZ_FUYB01000001.1"/>
</dbReference>
<dbReference type="NCBIfam" id="TIGR00421">
    <property type="entry name" value="ubiX_pad"/>
    <property type="match status" value="1"/>
</dbReference>
<feature type="domain" description="Flavoprotein" evidence="8">
    <location>
        <begin position="3"/>
        <end position="188"/>
    </location>
</feature>
<dbReference type="GO" id="GO:0016831">
    <property type="term" value="F:carboxy-lyase activity"/>
    <property type="evidence" value="ECO:0007669"/>
    <property type="project" value="TreeGrafter"/>
</dbReference>
<dbReference type="PANTHER" id="PTHR43374:SF1">
    <property type="entry name" value="FLAVIN PRENYLTRANSFERASE PAD1, MITOCHONDRIAL"/>
    <property type="match status" value="1"/>
</dbReference>
<evidence type="ECO:0000256" key="4">
    <source>
        <dbReference type="ARBA" id="ARBA00022679"/>
    </source>
</evidence>
<comment type="function">
    <text evidence="7">Flavin prenyltransferase that catalyzes the synthesis of the prenylated FMN cofactor (prenyl-FMN) for 4-hydroxy-3-polyprenylbenzoic acid decarboxylase UbiD. The prenyltransferase is metal-independent and links a dimethylallyl moiety from dimethylallyl monophosphate (DMAP) to the flavin N5 and C6 atoms of FMN.</text>
</comment>
<evidence type="ECO:0000256" key="7">
    <source>
        <dbReference type="HAMAP-Rule" id="MF_01984"/>
    </source>
</evidence>
<dbReference type="Proteomes" id="UP000190460">
    <property type="component" value="Unassembled WGS sequence"/>
</dbReference>
<feature type="binding site" evidence="7">
    <location>
        <position position="137"/>
    </location>
    <ligand>
        <name>FMN</name>
        <dbReference type="ChEBI" id="CHEBI:58210"/>
    </ligand>
</feature>
<dbReference type="SUPFAM" id="SSF52507">
    <property type="entry name" value="Homo-oligomeric flavin-containing Cys decarboxylases, HFCD"/>
    <property type="match status" value="1"/>
</dbReference>
<dbReference type="EC" id="2.5.1.129" evidence="7"/>
<dbReference type="STRING" id="92487.SAMN02745130_00177"/>
<keyword evidence="3 7" id="KW-0288">FMN</keyword>
<comment type="caution">
    <text evidence="7">Lacks conserved residue(s) required for the propagation of feature annotation.</text>
</comment>
<dbReference type="PANTHER" id="PTHR43374">
    <property type="entry name" value="FLAVIN PRENYLTRANSFERASE"/>
    <property type="match status" value="1"/>
</dbReference>
<feature type="binding site" evidence="7">
    <location>
        <position position="183"/>
    </location>
    <ligand>
        <name>dimethylallyl phosphate</name>
        <dbReference type="ChEBI" id="CHEBI:88052"/>
    </ligand>
</feature>
<evidence type="ECO:0000256" key="3">
    <source>
        <dbReference type="ARBA" id="ARBA00022643"/>
    </source>
</evidence>
<dbReference type="FunFam" id="3.40.50.1950:FF:000001">
    <property type="entry name" value="Flavin prenyltransferase UbiX"/>
    <property type="match status" value="1"/>
</dbReference>
<dbReference type="InterPro" id="IPR004507">
    <property type="entry name" value="UbiX-like"/>
</dbReference>
<dbReference type="OrthoDB" id="9781577at2"/>
<evidence type="ECO:0000256" key="2">
    <source>
        <dbReference type="ARBA" id="ARBA00022630"/>
    </source>
</evidence>
<feature type="binding site" evidence="7">
    <location>
        <position position="37"/>
    </location>
    <ligand>
        <name>FMN</name>
        <dbReference type="ChEBI" id="CHEBI:58210"/>
    </ligand>
</feature>
<accession>A0A1T4VSQ3</accession>
<feature type="binding site" evidence="7">
    <location>
        <position position="167"/>
    </location>
    <ligand>
        <name>dimethylallyl phosphate</name>
        <dbReference type="ChEBI" id="CHEBI:88052"/>
    </ligand>
</feature>
<dbReference type="InterPro" id="IPR036551">
    <property type="entry name" value="Flavin_trans-like"/>
</dbReference>
<evidence type="ECO:0000256" key="6">
    <source>
        <dbReference type="ARBA" id="ARBA00060793"/>
    </source>
</evidence>
<dbReference type="InterPro" id="IPR003382">
    <property type="entry name" value="Flavoprotein"/>
</dbReference>
<evidence type="ECO:0000256" key="5">
    <source>
        <dbReference type="ARBA" id="ARBA00050612"/>
    </source>
</evidence>
<sequence length="218" mass="23944">MSKTITLIMTGASGAQYGLRLLEQLLALQCKVYLLLSRPALLVINTETDYKVPARAAEIAAYFTHLYQASAGQLTVFEREQWMAPIASGSAVADATVVCPCTTATLSAIACGSSRNLIERAADVTLKERKKLILVVRETPFSEIHLENMLKLARMGAVIMPANPGFYFRPQSIDDLVDFMVARVLDHLDLKHQVQPRWGAPTQELADTFPANHLSGND</sequence>
<keyword evidence="1 7" id="KW-0637">Prenyltransferase</keyword>
<feature type="binding site" evidence="7">
    <location>
        <begin position="102"/>
        <end position="105"/>
    </location>
    <ligand>
        <name>FMN</name>
        <dbReference type="ChEBI" id="CHEBI:58210"/>
    </ligand>
</feature>
<dbReference type="HAMAP" id="MF_01984">
    <property type="entry name" value="ubiX_pad"/>
    <property type="match status" value="1"/>
</dbReference>
<keyword evidence="2 7" id="KW-0285">Flavoprotein</keyword>
<dbReference type="EMBL" id="FUYB01000001">
    <property type="protein sequence ID" value="SKA68010.1"/>
    <property type="molecule type" value="Genomic_DNA"/>
</dbReference>
<evidence type="ECO:0000259" key="8">
    <source>
        <dbReference type="Pfam" id="PF02441"/>
    </source>
</evidence>
<organism evidence="9 10">
    <name type="scientific">Thiothrix eikelboomii</name>
    <dbReference type="NCBI Taxonomy" id="92487"/>
    <lineage>
        <taxon>Bacteria</taxon>
        <taxon>Pseudomonadati</taxon>
        <taxon>Pseudomonadota</taxon>
        <taxon>Gammaproteobacteria</taxon>
        <taxon>Thiotrichales</taxon>
        <taxon>Thiotrichaceae</taxon>
        <taxon>Thiothrix</taxon>
    </lineage>
</organism>
<dbReference type="Gene3D" id="3.40.50.1950">
    <property type="entry name" value="Flavin prenyltransferase-like"/>
    <property type="match status" value="1"/>
</dbReference>
<dbReference type="GO" id="GO:0106141">
    <property type="term" value="F:flavin prenyltransferase activity"/>
    <property type="evidence" value="ECO:0007669"/>
    <property type="project" value="UniProtKB-EC"/>
</dbReference>
<comment type="similarity">
    <text evidence="6 7">Belongs to the UbiX/PAD1 family.</text>
</comment>
<name>A0A1T4VSQ3_9GAMM</name>
<evidence type="ECO:0000313" key="10">
    <source>
        <dbReference type="Proteomes" id="UP000190460"/>
    </source>
</evidence>
<keyword evidence="4 7" id="KW-0808">Transferase</keyword>
<dbReference type="NCBIfam" id="NF004685">
    <property type="entry name" value="PRK06029.1"/>
    <property type="match status" value="1"/>
</dbReference>
<keyword evidence="10" id="KW-1185">Reference proteome</keyword>
<reference evidence="9 10" key="1">
    <citation type="submission" date="2017-02" db="EMBL/GenBank/DDBJ databases">
        <authorList>
            <person name="Peterson S.W."/>
        </authorList>
    </citation>
    <scope>NUCLEOTIDE SEQUENCE [LARGE SCALE GENOMIC DNA]</scope>
    <source>
        <strain evidence="9 10">ATCC 49788</strain>
    </source>
</reference>
<dbReference type="AlphaFoldDB" id="A0A1T4VSQ3"/>
<evidence type="ECO:0000313" key="9">
    <source>
        <dbReference type="EMBL" id="SKA68010.1"/>
    </source>
</evidence>
<protein>
    <recommendedName>
        <fullName evidence="7">Flavin prenyltransferase UbiX</fullName>
        <ecNumber evidence="7">2.5.1.129</ecNumber>
    </recommendedName>
</protein>
<evidence type="ECO:0000256" key="1">
    <source>
        <dbReference type="ARBA" id="ARBA00022602"/>
    </source>
</evidence>
<proteinExistence type="inferred from homology"/>
<comment type="catalytic activity">
    <reaction evidence="5 7">
        <text>dimethylallyl phosphate + FMNH2 = prenylated FMNH2 + phosphate</text>
        <dbReference type="Rhea" id="RHEA:37743"/>
        <dbReference type="ChEBI" id="CHEBI:43474"/>
        <dbReference type="ChEBI" id="CHEBI:57618"/>
        <dbReference type="ChEBI" id="CHEBI:87467"/>
        <dbReference type="ChEBI" id="CHEBI:88052"/>
        <dbReference type="EC" id="2.5.1.129"/>
    </reaction>
</comment>
<feature type="binding site" evidence="7">
    <location>
        <begin position="11"/>
        <end position="13"/>
    </location>
    <ligand>
        <name>FMN</name>
        <dbReference type="ChEBI" id="CHEBI:58210"/>
    </ligand>
</feature>
<dbReference type="Pfam" id="PF02441">
    <property type="entry name" value="Flavoprotein"/>
    <property type="match status" value="1"/>
</dbReference>
<gene>
    <name evidence="7" type="primary">ubiX</name>
    <name evidence="9" type="ORF">SAMN02745130_00177</name>
</gene>